<evidence type="ECO:0000256" key="1">
    <source>
        <dbReference type="ARBA" id="ARBA00004370"/>
    </source>
</evidence>
<evidence type="ECO:0000313" key="7">
    <source>
        <dbReference type="EMBL" id="ODS24017.1"/>
    </source>
</evidence>
<accession>A0A1D2QR17</accession>
<sequence>MTQQWKLTLFVLFFLPLLLRLGFWQLERAEEKRQLWIVYQEQKRLPAVPLDIDQKQTVTHYQTVIVEGHYDRQRYWLLDNQPRNGQVGYEVIMPLQVGKQWLLVNRGWVAAPARRDQLPVLKTPEGKVTLQGYLHQPSQNAVLKQLESDLLVDWPKRVLQINHFAAQSVLKADVYPTQLRIKDDSPGALITQWPVMSTQPEKHQGYAVQWFTMALVLFLLYGWVLLFRTESKTLENNREK</sequence>
<evidence type="ECO:0000256" key="4">
    <source>
        <dbReference type="ARBA" id="ARBA00022989"/>
    </source>
</evidence>
<keyword evidence="5 6" id="KW-0472">Membrane</keyword>
<keyword evidence="6" id="KW-1003">Cell membrane</keyword>
<dbReference type="STRING" id="62101.AB835_05690"/>
<name>A0A1D2QR17_9GAMM</name>
<dbReference type="Proteomes" id="UP000242502">
    <property type="component" value="Unassembled WGS sequence"/>
</dbReference>
<organism evidence="7 8">
    <name type="scientific">Candidatus Endobugula sertula</name>
    <name type="common">Bugula neritina bacterial symbiont</name>
    <dbReference type="NCBI Taxonomy" id="62101"/>
    <lineage>
        <taxon>Bacteria</taxon>
        <taxon>Pseudomonadati</taxon>
        <taxon>Pseudomonadota</taxon>
        <taxon>Gammaproteobacteria</taxon>
        <taxon>Cellvibrionales</taxon>
        <taxon>Cellvibrionaceae</taxon>
        <taxon>Candidatus Endobugula</taxon>
    </lineage>
</organism>
<comment type="subcellular location">
    <subcellularLocation>
        <location evidence="6">Cell membrane</location>
        <topology evidence="6">Multi-pass membrane protein</topology>
    </subcellularLocation>
    <subcellularLocation>
        <location evidence="1">Membrane</location>
    </subcellularLocation>
</comment>
<reference evidence="7 8" key="1">
    <citation type="journal article" date="2016" name="Appl. Environ. Microbiol.">
        <title>Lack of Overt Genome Reduction in the Bryostatin-Producing Bryozoan Symbiont "Candidatus Endobugula sertula".</title>
        <authorList>
            <person name="Miller I.J."/>
            <person name="Vanee N."/>
            <person name="Fong S.S."/>
            <person name="Lim-Fong G.E."/>
            <person name="Kwan J.C."/>
        </authorList>
    </citation>
    <scope>NUCLEOTIDE SEQUENCE [LARGE SCALE GENOMIC DNA]</scope>
    <source>
        <strain evidence="7">AB1-4</strain>
    </source>
</reference>
<dbReference type="PROSITE" id="PS50895">
    <property type="entry name" value="SURF1"/>
    <property type="match status" value="1"/>
</dbReference>
<dbReference type="CDD" id="cd06662">
    <property type="entry name" value="SURF1"/>
    <property type="match status" value="1"/>
</dbReference>
<protein>
    <recommendedName>
        <fullName evidence="6">SURF1-like protein</fullName>
    </recommendedName>
</protein>
<dbReference type="EMBL" id="MDLC01000015">
    <property type="protein sequence ID" value="ODS24017.1"/>
    <property type="molecule type" value="Genomic_DNA"/>
</dbReference>
<dbReference type="PANTHER" id="PTHR23427">
    <property type="entry name" value="SURFEIT LOCUS PROTEIN"/>
    <property type="match status" value="1"/>
</dbReference>
<keyword evidence="3 6" id="KW-0812">Transmembrane</keyword>
<evidence type="ECO:0000256" key="2">
    <source>
        <dbReference type="ARBA" id="ARBA00007165"/>
    </source>
</evidence>
<evidence type="ECO:0000313" key="8">
    <source>
        <dbReference type="Proteomes" id="UP000242502"/>
    </source>
</evidence>
<evidence type="ECO:0000256" key="3">
    <source>
        <dbReference type="ARBA" id="ARBA00022692"/>
    </source>
</evidence>
<gene>
    <name evidence="7" type="ORF">AB835_05690</name>
</gene>
<dbReference type="GO" id="GO:0005886">
    <property type="term" value="C:plasma membrane"/>
    <property type="evidence" value="ECO:0007669"/>
    <property type="project" value="UniProtKB-SubCell"/>
</dbReference>
<evidence type="ECO:0000256" key="5">
    <source>
        <dbReference type="ARBA" id="ARBA00023136"/>
    </source>
</evidence>
<dbReference type="AlphaFoldDB" id="A0A1D2QR17"/>
<proteinExistence type="inferred from homology"/>
<dbReference type="InterPro" id="IPR045214">
    <property type="entry name" value="Surf1/Surf4"/>
</dbReference>
<keyword evidence="4 6" id="KW-1133">Transmembrane helix</keyword>
<dbReference type="PANTHER" id="PTHR23427:SF2">
    <property type="entry name" value="SURFEIT LOCUS PROTEIN 1"/>
    <property type="match status" value="1"/>
</dbReference>
<evidence type="ECO:0000256" key="6">
    <source>
        <dbReference type="RuleBase" id="RU363076"/>
    </source>
</evidence>
<comment type="similarity">
    <text evidence="2 6">Belongs to the SURF1 family.</text>
</comment>
<comment type="caution">
    <text evidence="6">Lacks conserved residue(s) required for the propagation of feature annotation.</text>
</comment>
<feature type="transmembrane region" description="Helical" evidence="6">
    <location>
        <begin position="206"/>
        <end position="227"/>
    </location>
</feature>
<comment type="caution">
    <text evidence="7">The sequence shown here is derived from an EMBL/GenBank/DDBJ whole genome shotgun (WGS) entry which is preliminary data.</text>
</comment>
<dbReference type="Pfam" id="PF02104">
    <property type="entry name" value="SURF1"/>
    <property type="match status" value="1"/>
</dbReference>
<dbReference type="InterPro" id="IPR002994">
    <property type="entry name" value="Surf1/Shy1"/>
</dbReference>